<proteinExistence type="predicted"/>
<organism evidence="1 2">
    <name type="scientific">Trichonephila clavipes</name>
    <name type="common">Golden silk orbweaver</name>
    <name type="synonym">Nephila clavipes</name>
    <dbReference type="NCBI Taxonomy" id="2585209"/>
    <lineage>
        <taxon>Eukaryota</taxon>
        <taxon>Metazoa</taxon>
        <taxon>Ecdysozoa</taxon>
        <taxon>Arthropoda</taxon>
        <taxon>Chelicerata</taxon>
        <taxon>Arachnida</taxon>
        <taxon>Araneae</taxon>
        <taxon>Araneomorphae</taxon>
        <taxon>Entelegynae</taxon>
        <taxon>Araneoidea</taxon>
        <taxon>Nephilidae</taxon>
        <taxon>Trichonephila</taxon>
    </lineage>
</organism>
<reference evidence="1" key="1">
    <citation type="submission" date="2020-08" db="EMBL/GenBank/DDBJ databases">
        <title>Multicomponent nature underlies the extraordinary mechanical properties of spider dragline silk.</title>
        <authorList>
            <person name="Kono N."/>
            <person name="Nakamura H."/>
            <person name="Mori M."/>
            <person name="Yoshida Y."/>
            <person name="Ohtoshi R."/>
            <person name="Malay A.D."/>
            <person name="Moran D.A.P."/>
            <person name="Tomita M."/>
            <person name="Numata K."/>
            <person name="Arakawa K."/>
        </authorList>
    </citation>
    <scope>NUCLEOTIDE SEQUENCE</scope>
</reference>
<protein>
    <submittedName>
        <fullName evidence="1">Uncharacterized protein</fullName>
    </submittedName>
</protein>
<accession>A0A8X6SC35</accession>
<dbReference type="AlphaFoldDB" id="A0A8X6SC35"/>
<sequence length="149" mass="17011">MNHLRGRPTKPDLPGPISYVLSHSEIPSLHRAKMNMTSKNTPAYHWYVAKSHSLSLQYRRSRTLQTVLARFRSSHLRGMTFEQRIKSFFICHCSSSGLDCWGISLGQLFGDQDLGRDILMRKGQRKGVGFPAPRKFETITTTKNCNSLE</sequence>
<dbReference type="EMBL" id="BMAU01021297">
    <property type="protein sequence ID" value="GFY10421.1"/>
    <property type="molecule type" value="Genomic_DNA"/>
</dbReference>
<evidence type="ECO:0000313" key="2">
    <source>
        <dbReference type="Proteomes" id="UP000887159"/>
    </source>
</evidence>
<comment type="caution">
    <text evidence="1">The sequence shown here is derived from an EMBL/GenBank/DDBJ whole genome shotgun (WGS) entry which is preliminary data.</text>
</comment>
<gene>
    <name evidence="1" type="primary">NCL1_44662</name>
    <name evidence="1" type="ORF">TNCV_1463111</name>
</gene>
<evidence type="ECO:0000313" key="1">
    <source>
        <dbReference type="EMBL" id="GFY10421.1"/>
    </source>
</evidence>
<name>A0A8X6SC35_TRICX</name>
<keyword evidence="2" id="KW-1185">Reference proteome</keyword>
<dbReference type="Proteomes" id="UP000887159">
    <property type="component" value="Unassembled WGS sequence"/>
</dbReference>